<keyword evidence="1" id="KW-0472">Membrane</keyword>
<reference evidence="3" key="1">
    <citation type="submission" date="2022-09" db="EMBL/GenBank/DDBJ databases">
        <title>Novosphingobium sp. Nov., a polycyclic aromatic hydrocarbon-degrading bacterium isolated form mangrove sediments in HongKong.</title>
        <authorList>
            <person name="Hu Z."/>
        </authorList>
    </citation>
    <scope>NUCLEOTIDE SEQUENCE</scope>
    <source>
        <strain evidence="3">HK4-1</strain>
    </source>
</reference>
<evidence type="ECO:0000313" key="4">
    <source>
        <dbReference type="Proteomes" id="UP001165583"/>
    </source>
</evidence>
<dbReference type="EMBL" id="JANZXA010000001">
    <property type="protein sequence ID" value="MCT2398116.1"/>
    <property type="molecule type" value="Genomic_DNA"/>
</dbReference>
<keyword evidence="4" id="KW-1185">Reference proteome</keyword>
<dbReference type="Proteomes" id="UP001165583">
    <property type="component" value="Unassembled WGS sequence"/>
</dbReference>
<evidence type="ECO:0000259" key="2">
    <source>
        <dbReference type="Pfam" id="PF09851"/>
    </source>
</evidence>
<gene>
    <name evidence="3" type="ORF">NZK81_01005</name>
</gene>
<keyword evidence="1" id="KW-1133">Transmembrane helix</keyword>
<dbReference type="RefSeq" id="WP_260043194.1">
    <property type="nucleotide sequence ID" value="NZ_JANZXA010000001.1"/>
</dbReference>
<organism evidence="3 4">
    <name type="scientific">Novosphingobium mangrovi</name>
    <name type="common">ex Huang et al. 2023</name>
    <dbReference type="NCBI Taxonomy" id="2976432"/>
    <lineage>
        <taxon>Bacteria</taxon>
        <taxon>Pseudomonadati</taxon>
        <taxon>Pseudomonadota</taxon>
        <taxon>Alphaproteobacteria</taxon>
        <taxon>Sphingomonadales</taxon>
        <taxon>Sphingomonadaceae</taxon>
        <taxon>Novosphingobium</taxon>
    </lineage>
</organism>
<evidence type="ECO:0000313" key="3">
    <source>
        <dbReference type="EMBL" id="MCT2398116.1"/>
    </source>
</evidence>
<proteinExistence type="predicted"/>
<accession>A0ABT2HZZ5</accession>
<feature type="transmembrane region" description="Helical" evidence="1">
    <location>
        <begin position="42"/>
        <end position="62"/>
    </location>
</feature>
<dbReference type="Pfam" id="PF09851">
    <property type="entry name" value="SHOCT"/>
    <property type="match status" value="1"/>
</dbReference>
<protein>
    <submittedName>
        <fullName evidence="3">SHOCT domain-containing protein</fullName>
    </submittedName>
</protein>
<evidence type="ECO:0000256" key="1">
    <source>
        <dbReference type="SAM" id="Phobius"/>
    </source>
</evidence>
<comment type="caution">
    <text evidence="3">The sequence shown here is derived from an EMBL/GenBank/DDBJ whole genome shotgun (WGS) entry which is preliminary data.</text>
</comment>
<sequence length="108" mass="12034">MSTSTLLFIPAVTGQVQADYGWHMHDGTGAMMGYGWQGWGIAHGIFWLVILVAVVVITLALVRRLGSDDSKRNDSPRPTALEVLDERYARGEIDREEYLQRKKDLGAS</sequence>
<name>A0ABT2HZZ5_9SPHN</name>
<dbReference type="InterPro" id="IPR018649">
    <property type="entry name" value="SHOCT"/>
</dbReference>
<feature type="domain" description="SHOCT" evidence="2">
    <location>
        <begin position="79"/>
        <end position="105"/>
    </location>
</feature>
<keyword evidence="1" id="KW-0812">Transmembrane</keyword>